<dbReference type="Proteomes" id="UP001595453">
    <property type="component" value="Unassembled WGS sequence"/>
</dbReference>
<evidence type="ECO:0000256" key="1">
    <source>
        <dbReference type="SAM" id="Phobius"/>
    </source>
</evidence>
<dbReference type="EMBL" id="JBHRSD010000006">
    <property type="protein sequence ID" value="MFC3031557.1"/>
    <property type="molecule type" value="Genomic_DNA"/>
</dbReference>
<organism evidence="2 3">
    <name type="scientific">Pseudoalteromonas fenneropenaei</name>
    <dbReference type="NCBI Taxonomy" id="1737459"/>
    <lineage>
        <taxon>Bacteria</taxon>
        <taxon>Pseudomonadati</taxon>
        <taxon>Pseudomonadota</taxon>
        <taxon>Gammaproteobacteria</taxon>
        <taxon>Alteromonadales</taxon>
        <taxon>Pseudoalteromonadaceae</taxon>
        <taxon>Pseudoalteromonas</taxon>
    </lineage>
</organism>
<keyword evidence="3" id="KW-1185">Reference proteome</keyword>
<sequence length="118" mass="12657">MVGIAQYELVLGVHGLGFALIGAIRLWLPIQHDAIETLLKVDGGTLNIKRQQGNELQLPLADVGTITVGDGYLAIVKVNNGNGFNVWLPLSKADILARLRALGVLAVAHIQVVELEDE</sequence>
<accession>A0ABV7CG57</accession>
<keyword evidence="1" id="KW-1133">Transmembrane helix</keyword>
<keyword evidence="1" id="KW-0472">Membrane</keyword>
<dbReference type="RefSeq" id="WP_377120900.1">
    <property type="nucleotide sequence ID" value="NZ_JBHRSD010000006.1"/>
</dbReference>
<name>A0ABV7CG57_9GAMM</name>
<proteinExistence type="predicted"/>
<protein>
    <submittedName>
        <fullName evidence="2">Uncharacterized protein</fullName>
    </submittedName>
</protein>
<feature type="transmembrane region" description="Helical" evidence="1">
    <location>
        <begin position="7"/>
        <end position="28"/>
    </location>
</feature>
<comment type="caution">
    <text evidence="2">The sequence shown here is derived from an EMBL/GenBank/DDBJ whole genome shotgun (WGS) entry which is preliminary data.</text>
</comment>
<evidence type="ECO:0000313" key="2">
    <source>
        <dbReference type="EMBL" id="MFC3031557.1"/>
    </source>
</evidence>
<gene>
    <name evidence="2" type="ORF">ACFOEE_03345</name>
</gene>
<keyword evidence="1" id="KW-0812">Transmembrane</keyword>
<evidence type="ECO:0000313" key="3">
    <source>
        <dbReference type="Proteomes" id="UP001595453"/>
    </source>
</evidence>
<reference evidence="3" key="1">
    <citation type="journal article" date="2019" name="Int. J. Syst. Evol. Microbiol.">
        <title>The Global Catalogue of Microorganisms (GCM) 10K type strain sequencing project: providing services to taxonomists for standard genome sequencing and annotation.</title>
        <authorList>
            <consortium name="The Broad Institute Genomics Platform"/>
            <consortium name="The Broad Institute Genome Sequencing Center for Infectious Disease"/>
            <person name="Wu L."/>
            <person name="Ma J."/>
        </authorList>
    </citation>
    <scope>NUCLEOTIDE SEQUENCE [LARGE SCALE GENOMIC DNA]</scope>
    <source>
        <strain evidence="3">KCTC 42730</strain>
    </source>
</reference>